<evidence type="ECO:0000259" key="3">
    <source>
        <dbReference type="Pfam" id="PF00326"/>
    </source>
</evidence>
<dbReference type="InterPro" id="IPR029058">
    <property type="entry name" value="AB_hydrolase_fold"/>
</dbReference>
<dbReference type="EMBL" id="JBHSMR010000001">
    <property type="protein sequence ID" value="MFC5476784.1"/>
    <property type="molecule type" value="Genomic_DNA"/>
</dbReference>
<dbReference type="InterPro" id="IPR011042">
    <property type="entry name" value="6-blade_b-propeller_TolB-like"/>
</dbReference>
<keyword evidence="5" id="KW-1185">Reference proteome</keyword>
<dbReference type="PANTHER" id="PTHR42776:SF27">
    <property type="entry name" value="DIPEPTIDYL PEPTIDASE FAMILY MEMBER 6"/>
    <property type="match status" value="1"/>
</dbReference>
<dbReference type="RefSeq" id="WP_379751087.1">
    <property type="nucleotide sequence ID" value="NZ_JBHSMR010000001.1"/>
</dbReference>
<accession>A0ABW0MG32</accession>
<keyword evidence="2" id="KW-0732">Signal</keyword>
<reference evidence="5" key="1">
    <citation type="journal article" date="2019" name="Int. J. Syst. Evol. Microbiol.">
        <title>The Global Catalogue of Microorganisms (GCM) 10K type strain sequencing project: providing services to taxonomists for standard genome sequencing and annotation.</title>
        <authorList>
            <consortium name="The Broad Institute Genomics Platform"/>
            <consortium name="The Broad Institute Genome Sequencing Center for Infectious Disease"/>
            <person name="Wu L."/>
            <person name="Ma J."/>
        </authorList>
    </citation>
    <scope>NUCLEOTIDE SEQUENCE [LARGE SCALE GENOMIC DNA]</scope>
    <source>
        <strain evidence="5">CCUG 43111</strain>
    </source>
</reference>
<dbReference type="Gene3D" id="2.120.10.30">
    <property type="entry name" value="TolB, C-terminal domain"/>
    <property type="match status" value="1"/>
</dbReference>
<feature type="chain" id="PRO_5047068220" evidence="2">
    <location>
        <begin position="23"/>
        <end position="675"/>
    </location>
</feature>
<comment type="caution">
    <text evidence="4">The sequence shown here is derived from an EMBL/GenBank/DDBJ whole genome shotgun (WGS) entry which is preliminary data.</text>
</comment>
<feature type="signal peptide" evidence="2">
    <location>
        <begin position="1"/>
        <end position="22"/>
    </location>
</feature>
<evidence type="ECO:0000256" key="1">
    <source>
        <dbReference type="ARBA" id="ARBA00022801"/>
    </source>
</evidence>
<dbReference type="Gene3D" id="3.40.50.1820">
    <property type="entry name" value="alpha/beta hydrolase"/>
    <property type="match status" value="1"/>
</dbReference>
<dbReference type="SUPFAM" id="SSF69322">
    <property type="entry name" value="Tricorn protease domain 2"/>
    <property type="match status" value="1"/>
</dbReference>
<proteinExistence type="predicted"/>
<gene>
    <name evidence="4" type="ORF">ACFPQ5_01180</name>
</gene>
<evidence type="ECO:0000313" key="4">
    <source>
        <dbReference type="EMBL" id="MFC5476784.1"/>
    </source>
</evidence>
<dbReference type="InterPro" id="IPR001375">
    <property type="entry name" value="Peptidase_S9_cat"/>
</dbReference>
<dbReference type="SUPFAM" id="SSF53474">
    <property type="entry name" value="alpha/beta-Hydrolases"/>
    <property type="match status" value="1"/>
</dbReference>
<sequence>MKKNLIHALLAAALFGPGLAAAAADVPTPTVNIHGERLIPIADFFKKPQFGGQPILSPDGKNMAVLTPRNGRFVLAVIDLDTRQPKVVASDPDWNISSPMWVNNKRLVFGISKGSDETMEKNDGGGGLYAVDRDGGNFRKLSASLQEARNANVPFKPVSVLKRAGGDSNDLYVVDNARGRDAALGASDVFRLDTTTGRRTLLTFDNPGKVNGWLLDHANVVRVGTAMTVEADKRIRQTVYYRDDEKSAWKPIYSAYLNEGQEMDPLGFDFDNKTMLVAGRFNGRDKAAVFVWDFANNKPGELIAEHPQADIDGLLLYDEQRKKIVGIGFRSMVDELYYFDEDYARMQATLDASLPGQKVSFSWRGDHVVAVAHSATQPGQIYFFDTAKKLLEPVFSLMPQFDNKKLSAQTVINYAARDGLNIPAYLTLPEGRAPKALPLVAYIHGGPHARDQPGYDPMTQMLASRGYAVLQPQFRMSTGFGWKHHTAGWKQWGMAMQDDITDGVAALVKQGIVDPKRVCIIGASYGGYATMYGMAKDPDLYKCGVNWVGVTDISLLFSVSYSDTSNSPFMDDLGVRMHGDPKTDLAYMKERSALENVSKIKAPVLMAYGSEDVRVPLVHGERMRDLLRKKGNEVEWMVMTGEGHGWAKESNNIKFGEAVMSFIDRHIGDAPAGKQ</sequence>
<organism evidence="4 5">
    <name type="scientific">Massilia suwonensis</name>
    <dbReference type="NCBI Taxonomy" id="648895"/>
    <lineage>
        <taxon>Bacteria</taxon>
        <taxon>Pseudomonadati</taxon>
        <taxon>Pseudomonadota</taxon>
        <taxon>Betaproteobacteria</taxon>
        <taxon>Burkholderiales</taxon>
        <taxon>Oxalobacteraceae</taxon>
        <taxon>Telluria group</taxon>
        <taxon>Massilia</taxon>
    </lineage>
</organism>
<dbReference type="PANTHER" id="PTHR42776">
    <property type="entry name" value="SERINE PEPTIDASE S9 FAMILY MEMBER"/>
    <property type="match status" value="1"/>
</dbReference>
<feature type="domain" description="Peptidase S9 prolyl oligopeptidase catalytic" evidence="3">
    <location>
        <begin position="457"/>
        <end position="669"/>
    </location>
</feature>
<dbReference type="Proteomes" id="UP001596101">
    <property type="component" value="Unassembled WGS sequence"/>
</dbReference>
<dbReference type="Pfam" id="PF00326">
    <property type="entry name" value="Peptidase_S9"/>
    <property type="match status" value="1"/>
</dbReference>
<evidence type="ECO:0000313" key="5">
    <source>
        <dbReference type="Proteomes" id="UP001596101"/>
    </source>
</evidence>
<evidence type="ECO:0000256" key="2">
    <source>
        <dbReference type="SAM" id="SignalP"/>
    </source>
</evidence>
<name>A0ABW0MG32_9BURK</name>
<protein>
    <submittedName>
        <fullName evidence="4">S9 family peptidase</fullName>
    </submittedName>
</protein>
<keyword evidence="1" id="KW-0378">Hydrolase</keyword>